<dbReference type="InterPro" id="IPR038765">
    <property type="entry name" value="Papain-like_cys_pep_sf"/>
</dbReference>
<keyword evidence="3 7" id="KW-0732">Signal</keyword>
<dbReference type="PRINTS" id="PR00705">
    <property type="entry name" value="PAPAIN"/>
</dbReference>
<dbReference type="InterPro" id="IPR025660">
    <property type="entry name" value="Pept_his_AS"/>
</dbReference>
<keyword evidence="2" id="KW-0645">Protease</keyword>
<dbReference type="AlphaFoldDB" id="A0AAD8I0N6"/>
<dbReference type="GO" id="GO:0008234">
    <property type="term" value="F:cysteine-type peptidase activity"/>
    <property type="evidence" value="ECO:0007669"/>
    <property type="project" value="UniProtKB-KW"/>
</dbReference>
<dbReference type="InterPro" id="IPR013201">
    <property type="entry name" value="Prot_inhib_I29"/>
</dbReference>
<organism evidence="10 11">
    <name type="scientific">Heracleum sosnowskyi</name>
    <dbReference type="NCBI Taxonomy" id="360622"/>
    <lineage>
        <taxon>Eukaryota</taxon>
        <taxon>Viridiplantae</taxon>
        <taxon>Streptophyta</taxon>
        <taxon>Embryophyta</taxon>
        <taxon>Tracheophyta</taxon>
        <taxon>Spermatophyta</taxon>
        <taxon>Magnoliopsida</taxon>
        <taxon>eudicotyledons</taxon>
        <taxon>Gunneridae</taxon>
        <taxon>Pentapetalae</taxon>
        <taxon>asterids</taxon>
        <taxon>campanulids</taxon>
        <taxon>Apiales</taxon>
        <taxon>Apiaceae</taxon>
        <taxon>Apioideae</taxon>
        <taxon>apioid superclade</taxon>
        <taxon>Tordylieae</taxon>
        <taxon>Tordyliinae</taxon>
        <taxon>Heracleum</taxon>
    </lineage>
</organism>
<evidence type="ECO:0000259" key="9">
    <source>
        <dbReference type="SMART" id="SM00848"/>
    </source>
</evidence>
<gene>
    <name evidence="10" type="ORF">POM88_031608</name>
</gene>
<evidence type="ECO:0000256" key="2">
    <source>
        <dbReference type="ARBA" id="ARBA00022670"/>
    </source>
</evidence>
<reference evidence="10" key="2">
    <citation type="submission" date="2023-05" db="EMBL/GenBank/DDBJ databases">
        <authorList>
            <person name="Schelkunov M.I."/>
        </authorList>
    </citation>
    <scope>NUCLEOTIDE SEQUENCE</scope>
    <source>
        <strain evidence="10">Hsosn_3</strain>
        <tissue evidence="10">Leaf</tissue>
    </source>
</reference>
<feature type="signal peptide" evidence="7">
    <location>
        <begin position="1"/>
        <end position="26"/>
    </location>
</feature>
<comment type="similarity">
    <text evidence="1">Belongs to the peptidase C1 family.</text>
</comment>
<dbReference type="FunFam" id="3.90.70.10:FF:000067">
    <property type="entry name" value="Senescence-specific cysteine protease"/>
    <property type="match status" value="1"/>
</dbReference>
<dbReference type="Gene3D" id="3.90.70.10">
    <property type="entry name" value="Cysteine proteinases"/>
    <property type="match status" value="1"/>
</dbReference>
<dbReference type="EMBL" id="JAUIZM010000007">
    <property type="protein sequence ID" value="KAK1375415.1"/>
    <property type="molecule type" value="Genomic_DNA"/>
</dbReference>
<evidence type="ECO:0000256" key="3">
    <source>
        <dbReference type="ARBA" id="ARBA00022729"/>
    </source>
</evidence>
<sequence length="345" mass="38721">MASHYASYITLFLIILGVIFPSQVSSSQIFSQGYIKNTHEKWLTEHGRVYKDAAEKKMRFRIFKRNVQLIEAFNRGEDKGFKLAVNRFADITDDEFRKFHVGFNSSMIATSFAMSTNKNTFKYANVKDVPPAIDWREKGAVTPVKNQGECSCCYAFSAVAAIEGITQITQGNLISLSEQQIVDCDKQDHGCNRGYMEYVYNFIQQNNGITSESYYPYKGTQGWCQYDLANYPATKITGFQFVPKNSEADLLKAVVNQPVSTGICGSDYRFRFYSSGIYNVECSTDLDHAVTAVGYGTTSDGIKYWIVKNSWGTNWGDNGFGYLLRDIANPQGTCGIAAYATFPTI</sequence>
<dbReference type="PANTHER" id="PTHR12411">
    <property type="entry name" value="CYSTEINE PROTEASE FAMILY C1-RELATED"/>
    <property type="match status" value="1"/>
</dbReference>
<accession>A0AAD8I0N6</accession>
<dbReference type="Pfam" id="PF08246">
    <property type="entry name" value="Inhibitor_I29"/>
    <property type="match status" value="1"/>
</dbReference>
<dbReference type="GO" id="GO:0006508">
    <property type="term" value="P:proteolysis"/>
    <property type="evidence" value="ECO:0007669"/>
    <property type="project" value="UniProtKB-KW"/>
</dbReference>
<name>A0AAD8I0N6_9APIA</name>
<protein>
    <submittedName>
        <fullName evidence="10">KDEL-tailed cysteine endopeptidase</fullName>
    </submittedName>
</protein>
<evidence type="ECO:0000256" key="6">
    <source>
        <dbReference type="ARBA" id="ARBA00023157"/>
    </source>
</evidence>
<dbReference type="Proteomes" id="UP001237642">
    <property type="component" value="Unassembled WGS sequence"/>
</dbReference>
<keyword evidence="4" id="KW-0378">Hydrolase</keyword>
<evidence type="ECO:0000313" key="10">
    <source>
        <dbReference type="EMBL" id="KAK1375415.1"/>
    </source>
</evidence>
<feature type="domain" description="Cathepsin propeptide inhibitor" evidence="9">
    <location>
        <begin position="39"/>
        <end position="96"/>
    </location>
</feature>
<dbReference type="InterPro" id="IPR013128">
    <property type="entry name" value="Peptidase_C1A"/>
</dbReference>
<dbReference type="Pfam" id="PF00112">
    <property type="entry name" value="Peptidase_C1"/>
    <property type="match status" value="1"/>
</dbReference>
<evidence type="ECO:0000256" key="5">
    <source>
        <dbReference type="ARBA" id="ARBA00022807"/>
    </source>
</evidence>
<evidence type="ECO:0000256" key="7">
    <source>
        <dbReference type="SAM" id="SignalP"/>
    </source>
</evidence>
<keyword evidence="6" id="KW-1015">Disulfide bond</keyword>
<dbReference type="SMART" id="SM00645">
    <property type="entry name" value="Pept_C1"/>
    <property type="match status" value="1"/>
</dbReference>
<proteinExistence type="inferred from homology"/>
<evidence type="ECO:0000256" key="4">
    <source>
        <dbReference type="ARBA" id="ARBA00022801"/>
    </source>
</evidence>
<dbReference type="PROSITE" id="PS00640">
    <property type="entry name" value="THIOL_PROTEASE_ASN"/>
    <property type="match status" value="1"/>
</dbReference>
<dbReference type="InterPro" id="IPR025661">
    <property type="entry name" value="Pept_asp_AS"/>
</dbReference>
<feature type="chain" id="PRO_5042207036" evidence="7">
    <location>
        <begin position="27"/>
        <end position="345"/>
    </location>
</feature>
<comment type="caution">
    <text evidence="10">The sequence shown here is derived from an EMBL/GenBank/DDBJ whole genome shotgun (WGS) entry which is preliminary data.</text>
</comment>
<reference evidence="10" key="1">
    <citation type="submission" date="2023-02" db="EMBL/GenBank/DDBJ databases">
        <title>Genome of toxic invasive species Heracleum sosnowskyi carries increased number of genes despite the absence of recent whole-genome duplications.</title>
        <authorList>
            <person name="Schelkunov M."/>
            <person name="Shtratnikova V."/>
            <person name="Makarenko M."/>
            <person name="Klepikova A."/>
            <person name="Omelchenko D."/>
            <person name="Novikova G."/>
            <person name="Obukhova E."/>
            <person name="Bogdanov V."/>
            <person name="Penin A."/>
            <person name="Logacheva M."/>
        </authorList>
    </citation>
    <scope>NUCLEOTIDE SEQUENCE</scope>
    <source>
        <strain evidence="10">Hsosn_3</strain>
        <tissue evidence="10">Leaf</tissue>
    </source>
</reference>
<dbReference type="SUPFAM" id="SSF54001">
    <property type="entry name" value="Cysteine proteinases"/>
    <property type="match status" value="1"/>
</dbReference>
<evidence type="ECO:0000313" key="11">
    <source>
        <dbReference type="Proteomes" id="UP001237642"/>
    </source>
</evidence>
<keyword evidence="11" id="KW-1185">Reference proteome</keyword>
<dbReference type="PROSITE" id="PS00639">
    <property type="entry name" value="THIOL_PROTEASE_HIS"/>
    <property type="match status" value="1"/>
</dbReference>
<keyword evidence="5" id="KW-0788">Thiol protease</keyword>
<dbReference type="InterPro" id="IPR039417">
    <property type="entry name" value="Peptidase_C1A_papain-like"/>
</dbReference>
<dbReference type="CDD" id="cd02248">
    <property type="entry name" value="Peptidase_C1A"/>
    <property type="match status" value="1"/>
</dbReference>
<dbReference type="InterPro" id="IPR000668">
    <property type="entry name" value="Peptidase_C1A_C"/>
</dbReference>
<evidence type="ECO:0000256" key="1">
    <source>
        <dbReference type="ARBA" id="ARBA00008455"/>
    </source>
</evidence>
<evidence type="ECO:0000259" key="8">
    <source>
        <dbReference type="SMART" id="SM00645"/>
    </source>
</evidence>
<feature type="domain" description="Peptidase C1A papain C-terminal" evidence="8">
    <location>
        <begin position="129"/>
        <end position="344"/>
    </location>
</feature>
<dbReference type="SMART" id="SM00848">
    <property type="entry name" value="Inhibitor_I29"/>
    <property type="match status" value="1"/>
</dbReference>